<reference evidence="2 4" key="2">
    <citation type="journal article" date="2016" name="Appl. Microbiol. Biotechnol.">
        <title>Exploiting the genome sequence of Streptomyces nodosus for enhanced antibiotic production.</title>
        <authorList>
            <person name="Sweeney P."/>
            <person name="Murphy C.D."/>
            <person name="Caffrey P."/>
        </authorList>
    </citation>
    <scope>NUCLEOTIDE SEQUENCE [LARGE SCALE GENOMIC DNA]</scope>
    <source>
        <strain evidence="2 4">ATCC 14899</strain>
    </source>
</reference>
<proteinExistence type="predicted"/>
<dbReference type="Proteomes" id="UP000031526">
    <property type="component" value="Chromosome"/>
</dbReference>
<evidence type="ECO:0000313" key="5">
    <source>
        <dbReference type="Proteomes" id="UP000325763"/>
    </source>
</evidence>
<protein>
    <submittedName>
        <fullName evidence="2">Uncharacterized protein</fullName>
    </submittedName>
</protein>
<evidence type="ECO:0000313" key="3">
    <source>
        <dbReference type="EMBL" id="QEV39025.1"/>
    </source>
</evidence>
<evidence type="ECO:0000313" key="4">
    <source>
        <dbReference type="Proteomes" id="UP000031526"/>
    </source>
</evidence>
<sequence length="60" mass="6473">MENISTALPLPSEGQEDPGHGRHRGPVSAEEHEASVHGRHRKPSEQAEQSGTAAWPRPGQ</sequence>
<gene>
    <name evidence="3" type="ORF">CP978_11055</name>
    <name evidence="2" type="ORF">SNOD_10725</name>
</gene>
<evidence type="ECO:0000313" key="2">
    <source>
        <dbReference type="EMBL" id="AJE40463.1"/>
    </source>
</evidence>
<accession>A0A0B5DA53</accession>
<dbReference type="HOGENOM" id="CLU_209892_1_0_11"/>
<dbReference type="AlphaFoldDB" id="A0A0B5DA53"/>
<organism evidence="2 4">
    <name type="scientific">Streptomyces nodosus</name>
    <dbReference type="NCBI Taxonomy" id="40318"/>
    <lineage>
        <taxon>Bacteria</taxon>
        <taxon>Bacillati</taxon>
        <taxon>Actinomycetota</taxon>
        <taxon>Actinomycetes</taxon>
        <taxon>Kitasatosporales</taxon>
        <taxon>Streptomycetaceae</taxon>
        <taxon>Streptomyces</taxon>
    </lineage>
</organism>
<dbReference type="KEGG" id="snq:CP978_11055"/>
<evidence type="ECO:0000256" key="1">
    <source>
        <dbReference type="SAM" id="MobiDB-lite"/>
    </source>
</evidence>
<reference evidence="4" key="1">
    <citation type="submission" date="2014-09" db="EMBL/GenBank/DDBJ databases">
        <title>Sequence of the Streptomyces nodosus genome.</title>
        <authorList>
            <person name="Sweeney P."/>
            <person name="Stephens N."/>
            <person name="Murphy C."/>
            <person name="Caffrey P."/>
        </authorList>
    </citation>
    <scope>NUCLEOTIDE SEQUENCE [LARGE SCALE GENOMIC DNA]</scope>
    <source>
        <strain evidence="4">ATCC 14899</strain>
    </source>
</reference>
<feature type="region of interest" description="Disordered" evidence="1">
    <location>
        <begin position="1"/>
        <end position="60"/>
    </location>
</feature>
<dbReference type="EMBL" id="CP009313">
    <property type="protein sequence ID" value="AJE40463.1"/>
    <property type="molecule type" value="Genomic_DNA"/>
</dbReference>
<dbReference type="OrthoDB" id="4306086at2"/>
<reference evidence="3 5" key="3">
    <citation type="submission" date="2017-09" db="EMBL/GenBank/DDBJ databases">
        <title>Streptomyces genome completion.</title>
        <authorList>
            <person name="Lee N."/>
            <person name="Cho B.-K."/>
        </authorList>
    </citation>
    <scope>NUCLEOTIDE SEQUENCE [LARGE SCALE GENOMIC DNA]</scope>
    <source>
        <strain evidence="3 5">ATCC 14899</strain>
    </source>
</reference>
<dbReference type="Proteomes" id="UP000325763">
    <property type="component" value="Chromosome"/>
</dbReference>
<keyword evidence="4" id="KW-1185">Reference proteome</keyword>
<dbReference type="RefSeq" id="WP_043439907.1">
    <property type="nucleotide sequence ID" value="NZ_CP009313.1"/>
</dbReference>
<dbReference type="EMBL" id="CP023747">
    <property type="protein sequence ID" value="QEV39025.1"/>
    <property type="molecule type" value="Genomic_DNA"/>
</dbReference>
<name>A0A0B5DA53_9ACTN</name>